<keyword evidence="2" id="KW-1185">Reference proteome</keyword>
<reference evidence="1 2" key="1">
    <citation type="journal article" date="2023" name="bioRxiv">
        <title>Conserved and derived expression patterns and positive selection on dental genes reveal complex evolutionary context of ever-growing rodent molars.</title>
        <authorList>
            <person name="Calamari Z.T."/>
            <person name="Song A."/>
            <person name="Cohen E."/>
            <person name="Akter M."/>
            <person name="Roy R.D."/>
            <person name="Hallikas O."/>
            <person name="Christensen M.M."/>
            <person name="Li P."/>
            <person name="Marangoni P."/>
            <person name="Jernvall J."/>
            <person name="Klein O.D."/>
        </authorList>
    </citation>
    <scope>NUCLEOTIDE SEQUENCE [LARGE SCALE GENOMIC DNA]</scope>
    <source>
        <strain evidence="1">V071</strain>
    </source>
</reference>
<dbReference type="AlphaFoldDB" id="A0AAW0HFM2"/>
<protein>
    <submittedName>
        <fullName evidence="1">Uncharacterized protein</fullName>
    </submittedName>
</protein>
<gene>
    <name evidence="1" type="ORF">U0070_006719</name>
</gene>
<comment type="caution">
    <text evidence="1">The sequence shown here is derived from an EMBL/GenBank/DDBJ whole genome shotgun (WGS) entry which is preliminary data.</text>
</comment>
<dbReference type="EMBL" id="JBBHLL010000497">
    <property type="protein sequence ID" value="KAK7801574.1"/>
    <property type="molecule type" value="Genomic_DNA"/>
</dbReference>
<name>A0AAW0HFM2_MYOGA</name>
<dbReference type="Proteomes" id="UP001488838">
    <property type="component" value="Unassembled WGS sequence"/>
</dbReference>
<evidence type="ECO:0000313" key="1">
    <source>
        <dbReference type="EMBL" id="KAK7801574.1"/>
    </source>
</evidence>
<proteinExistence type="predicted"/>
<accession>A0AAW0HFM2</accession>
<evidence type="ECO:0000313" key="2">
    <source>
        <dbReference type="Proteomes" id="UP001488838"/>
    </source>
</evidence>
<sequence length="81" mass="8972">MTHTGVSKVLEIRCEQETSTEQLPVCQADSDYKLREAAPGEKVPLHSCHRDRLHLRTIQSHHCSSGIRGGFSPAMADSKQS</sequence>
<organism evidence="1 2">
    <name type="scientific">Myodes glareolus</name>
    <name type="common">Bank vole</name>
    <name type="synonym">Clethrionomys glareolus</name>
    <dbReference type="NCBI Taxonomy" id="447135"/>
    <lineage>
        <taxon>Eukaryota</taxon>
        <taxon>Metazoa</taxon>
        <taxon>Chordata</taxon>
        <taxon>Craniata</taxon>
        <taxon>Vertebrata</taxon>
        <taxon>Euteleostomi</taxon>
        <taxon>Mammalia</taxon>
        <taxon>Eutheria</taxon>
        <taxon>Euarchontoglires</taxon>
        <taxon>Glires</taxon>
        <taxon>Rodentia</taxon>
        <taxon>Myomorpha</taxon>
        <taxon>Muroidea</taxon>
        <taxon>Cricetidae</taxon>
        <taxon>Arvicolinae</taxon>
        <taxon>Myodes</taxon>
    </lineage>
</organism>